<name>A0ABN7APY6_9HEMI</name>
<dbReference type="SUPFAM" id="SSF53474">
    <property type="entry name" value="alpha/beta-Hydrolases"/>
    <property type="match status" value="1"/>
</dbReference>
<evidence type="ECO:0000256" key="3">
    <source>
        <dbReference type="ARBA" id="ARBA00019242"/>
    </source>
</evidence>
<comment type="similarity">
    <text evidence="2">Belongs to the AB hydrolase superfamily. LDAH family.</text>
</comment>
<dbReference type="Gene3D" id="3.40.50.1820">
    <property type="entry name" value="alpha/beta hydrolase"/>
    <property type="match status" value="1"/>
</dbReference>
<keyword evidence="4" id="KW-0551">Lipid droplet</keyword>
<evidence type="ECO:0000256" key="4">
    <source>
        <dbReference type="ARBA" id="ARBA00022677"/>
    </source>
</evidence>
<evidence type="ECO:0000256" key="7">
    <source>
        <dbReference type="ARBA" id="ARBA00039150"/>
    </source>
</evidence>
<evidence type="ECO:0000313" key="10">
    <source>
        <dbReference type="Proteomes" id="UP001307889"/>
    </source>
</evidence>
<dbReference type="Pfam" id="PF10230">
    <property type="entry name" value="LIDHydrolase"/>
    <property type="match status" value="1"/>
</dbReference>
<dbReference type="PANTHER" id="PTHR13390">
    <property type="entry name" value="LIPASE"/>
    <property type="match status" value="1"/>
</dbReference>
<dbReference type="InterPro" id="IPR029058">
    <property type="entry name" value="AB_hydrolase_fold"/>
</dbReference>
<comment type="subcellular location">
    <subcellularLocation>
        <location evidence="1">Lipid droplet</location>
    </subcellularLocation>
</comment>
<evidence type="ECO:0000313" key="9">
    <source>
        <dbReference type="EMBL" id="BES94280.1"/>
    </source>
</evidence>
<gene>
    <name evidence="9" type="ORF">NTJ_07090</name>
</gene>
<dbReference type="InterPro" id="IPR019363">
    <property type="entry name" value="LDAH"/>
</dbReference>
<dbReference type="EC" id="3.1.1.13" evidence="7"/>
<dbReference type="Proteomes" id="UP001307889">
    <property type="component" value="Chromosome 5"/>
</dbReference>
<proteinExistence type="inferred from homology"/>
<evidence type="ECO:0000256" key="1">
    <source>
        <dbReference type="ARBA" id="ARBA00004502"/>
    </source>
</evidence>
<reference evidence="9 10" key="1">
    <citation type="submission" date="2023-09" db="EMBL/GenBank/DDBJ databases">
        <title>Nesidiocoris tenuis whole genome shotgun sequence.</title>
        <authorList>
            <person name="Shibata T."/>
            <person name="Shimoda M."/>
            <person name="Kobayashi T."/>
            <person name="Uehara T."/>
        </authorList>
    </citation>
    <scope>NUCLEOTIDE SEQUENCE [LARGE SCALE GENOMIC DNA]</scope>
    <source>
        <strain evidence="9 10">Japan</strain>
    </source>
</reference>
<evidence type="ECO:0000256" key="2">
    <source>
        <dbReference type="ARBA" id="ARBA00008300"/>
    </source>
</evidence>
<dbReference type="EMBL" id="AP028913">
    <property type="protein sequence ID" value="BES94280.1"/>
    <property type="molecule type" value="Genomic_DNA"/>
</dbReference>
<organism evidence="9 10">
    <name type="scientific">Nesidiocoris tenuis</name>
    <dbReference type="NCBI Taxonomy" id="355587"/>
    <lineage>
        <taxon>Eukaryota</taxon>
        <taxon>Metazoa</taxon>
        <taxon>Ecdysozoa</taxon>
        <taxon>Arthropoda</taxon>
        <taxon>Hexapoda</taxon>
        <taxon>Insecta</taxon>
        <taxon>Pterygota</taxon>
        <taxon>Neoptera</taxon>
        <taxon>Paraneoptera</taxon>
        <taxon>Hemiptera</taxon>
        <taxon>Heteroptera</taxon>
        <taxon>Panheteroptera</taxon>
        <taxon>Cimicomorpha</taxon>
        <taxon>Miridae</taxon>
        <taxon>Dicyphina</taxon>
        <taxon>Nesidiocoris</taxon>
    </lineage>
</organism>
<protein>
    <recommendedName>
        <fullName evidence="3">Lipid droplet-associated hydrolase</fullName>
        <ecNumber evidence="7">3.1.1.13</ecNumber>
    </recommendedName>
    <alternativeName>
        <fullName evidence="6">Lipid droplet-associated serine hydrolase</fullName>
    </alternativeName>
</protein>
<keyword evidence="5" id="KW-0378">Hydrolase</keyword>
<comment type="catalytic activity">
    <reaction evidence="8">
        <text>a cholesterol ester + H2O = cholesterol + a fatty acid + H(+)</text>
        <dbReference type="Rhea" id="RHEA:36403"/>
        <dbReference type="ChEBI" id="CHEBI:15377"/>
        <dbReference type="ChEBI" id="CHEBI:15378"/>
        <dbReference type="ChEBI" id="CHEBI:16113"/>
        <dbReference type="ChEBI" id="CHEBI:17002"/>
        <dbReference type="ChEBI" id="CHEBI:28868"/>
        <dbReference type="EC" id="3.1.1.13"/>
    </reaction>
    <physiologicalReaction direction="left-to-right" evidence="8">
        <dbReference type="Rhea" id="RHEA:36404"/>
    </physiologicalReaction>
</comment>
<evidence type="ECO:0000256" key="8">
    <source>
        <dbReference type="ARBA" id="ARBA00049527"/>
    </source>
</evidence>
<dbReference type="PANTHER" id="PTHR13390:SF0">
    <property type="entry name" value="LIPID DROPLET-ASSOCIATED HYDROLASE"/>
    <property type="match status" value="1"/>
</dbReference>
<accession>A0ABN7APY6</accession>
<sequence length="331" mass="38074">MVSRFQSGFEKWLVLNEVPSCLQTFGERDDDSSQPDTVILVVSGNPGISDFYVKFMKSLHQKCNGLPVWVIGHAGHEYHPESPSLDKRPELFNMAGQVKHKMDFIKNHIPRDKKLILVGHSMGAKICVELMKHDWINSRVKQAHLMYPCLEHTSQTRNGSLFMRSGTRFFSIVNFITRVLSFMPEFVQLHFVRWGLKRRFRMSEFEDNLVHSAMKLIRPEVVKQAVSLAVDVLNKVQDLDDEVYQRDGSKIVAYYAQTDGWSPVEHYENLKTRHPNVRAFLMDSKFEHTFTARTSDEMAEEVARNIRELDGIDSEGVNVGEIDADVGETEK</sequence>
<keyword evidence="10" id="KW-1185">Reference proteome</keyword>
<evidence type="ECO:0000256" key="6">
    <source>
        <dbReference type="ARBA" id="ARBA00031924"/>
    </source>
</evidence>
<evidence type="ECO:0000256" key="5">
    <source>
        <dbReference type="ARBA" id="ARBA00022801"/>
    </source>
</evidence>